<reference evidence="1 2" key="1">
    <citation type="submission" date="2024-01" db="EMBL/GenBank/DDBJ databases">
        <title>Genome assemblies of Stephania.</title>
        <authorList>
            <person name="Yang L."/>
        </authorList>
    </citation>
    <scope>NUCLEOTIDE SEQUENCE [LARGE SCALE GENOMIC DNA]</scope>
    <source>
        <strain evidence="1">JXDWG</strain>
        <tissue evidence="1">Leaf</tissue>
    </source>
</reference>
<proteinExistence type="predicted"/>
<dbReference type="Proteomes" id="UP001419268">
    <property type="component" value="Unassembled WGS sequence"/>
</dbReference>
<dbReference type="AlphaFoldDB" id="A0AAP0KTQ8"/>
<comment type="caution">
    <text evidence="1">The sequence shown here is derived from an EMBL/GenBank/DDBJ whole genome shotgun (WGS) entry which is preliminary data.</text>
</comment>
<name>A0AAP0KTQ8_9MAGN</name>
<organism evidence="1 2">
    <name type="scientific">Stephania cephalantha</name>
    <dbReference type="NCBI Taxonomy" id="152367"/>
    <lineage>
        <taxon>Eukaryota</taxon>
        <taxon>Viridiplantae</taxon>
        <taxon>Streptophyta</taxon>
        <taxon>Embryophyta</taxon>
        <taxon>Tracheophyta</taxon>
        <taxon>Spermatophyta</taxon>
        <taxon>Magnoliopsida</taxon>
        <taxon>Ranunculales</taxon>
        <taxon>Menispermaceae</taxon>
        <taxon>Menispermoideae</taxon>
        <taxon>Cissampelideae</taxon>
        <taxon>Stephania</taxon>
    </lineage>
</organism>
<dbReference type="EMBL" id="JBBNAG010000002">
    <property type="protein sequence ID" value="KAK9157758.1"/>
    <property type="molecule type" value="Genomic_DNA"/>
</dbReference>
<protein>
    <submittedName>
        <fullName evidence="1">Uncharacterized protein</fullName>
    </submittedName>
</protein>
<gene>
    <name evidence="1" type="ORF">Scep_004332</name>
</gene>
<evidence type="ECO:0000313" key="1">
    <source>
        <dbReference type="EMBL" id="KAK9157758.1"/>
    </source>
</evidence>
<accession>A0AAP0KTQ8</accession>
<sequence>METGGGTVLYIKAKEGDPQTEWLFNGGLDMRRWGLRSAGPQITKESHSVLGVRLDVDNPAPELEAVEDVKFKGEQRALKALAHGESKALILSNEWALGEIASSESIKSEMGPNNLPAPYITRHDVRNRWIEFQNSPSSAVASTIPSTNNDSYSVLVFNLHSIPISTSDLSSCSTLTLIINGIRDGNNEFRL</sequence>
<evidence type="ECO:0000313" key="2">
    <source>
        <dbReference type="Proteomes" id="UP001419268"/>
    </source>
</evidence>
<keyword evidence="2" id="KW-1185">Reference proteome</keyword>